<dbReference type="InterPro" id="IPR005097">
    <property type="entry name" value="Sacchrp_dh_NADP-bd"/>
</dbReference>
<dbReference type="Pfam" id="PF03435">
    <property type="entry name" value="Sacchrp_dh_NADP"/>
    <property type="match status" value="1"/>
</dbReference>
<dbReference type="AlphaFoldDB" id="A0A1S7LP72"/>
<organism evidence="3">
    <name type="scientific">Magnetococcus massalia (strain MO-1)</name>
    <dbReference type="NCBI Taxonomy" id="451514"/>
    <lineage>
        <taxon>Bacteria</taxon>
        <taxon>Pseudomonadati</taxon>
        <taxon>Pseudomonadota</taxon>
        <taxon>Magnetococcia</taxon>
        <taxon>Magnetococcales</taxon>
        <taxon>Magnetococcaceae</taxon>
        <taxon>Magnetococcus</taxon>
    </lineage>
</organism>
<accession>A0A1S7LP72</accession>
<evidence type="ECO:0000313" key="3">
    <source>
        <dbReference type="EMBL" id="CRH07979.1"/>
    </source>
</evidence>
<evidence type="ECO:0000259" key="2">
    <source>
        <dbReference type="Pfam" id="PF16653"/>
    </source>
</evidence>
<dbReference type="Pfam" id="PF16653">
    <property type="entry name" value="Sacchrp_dh_C"/>
    <property type="match status" value="1"/>
</dbReference>
<feature type="domain" description="Saccharopine dehydrogenase-like C-terminal" evidence="2">
    <location>
        <begin position="137"/>
        <end position="384"/>
    </location>
</feature>
<dbReference type="InterPro" id="IPR032095">
    <property type="entry name" value="Sacchrp_dh-like_C"/>
</dbReference>
<dbReference type="SUPFAM" id="SSF51735">
    <property type="entry name" value="NAD(P)-binding Rossmann-fold domains"/>
    <property type="match status" value="1"/>
</dbReference>
<name>A0A1S7LP72_MAGMO</name>
<feature type="domain" description="Saccharopine dehydrogenase NADP binding" evidence="1">
    <location>
        <begin position="4"/>
        <end position="133"/>
    </location>
</feature>
<dbReference type="PANTHER" id="PTHR43796:SF2">
    <property type="entry name" value="CARBOXYNORSPERMIDINE SYNTHASE"/>
    <property type="match status" value="1"/>
</dbReference>
<dbReference type="InterPro" id="IPR036291">
    <property type="entry name" value="NAD(P)-bd_dom_sf"/>
</dbReference>
<protein>
    <submittedName>
        <fullName evidence="3">Putative saccharopine dehydrogenase</fullName>
    </submittedName>
</protein>
<sequence length="396" mass="44451">MGKVLIIGAGGVGGVVTHKCVQNADVFDQVVLASRTLPKCQAISDSLPKPIEIRQVDADKVAELVTLIEQEQPDLVLHVALPYQDLTIMEACLQTGVDYLDTANYESPDAYGFEYKEQWAYHARFQEKGVMALLGCGFDPGVTNIFCAYAQKHLFDTIETIDIVDCNDGDHGQPFATNFNPELNIREITQPGRYWESGAWVTTEPMEISKMIDFPGVGERKGYLIYHEEEESLVQNIRGLKRIRFWMTFSEEYLTHLRVLENVGLTRIDPITYEGQQIVPIQFLKALLPQPGSLAENYTGKTSIGCIIQGVKDGQTKRCIIYNICDHAQCNREVGAQAVSYTTGTPAMIGAKMMLTKQWHKAGVHNVETFDPDPFMEQLNQKGLPWHVAWLEPEAY</sequence>
<proteinExistence type="predicted"/>
<reference evidence="3" key="1">
    <citation type="submission" date="2015-04" db="EMBL/GenBank/DDBJ databases">
        <authorList>
            <person name="Syromyatnikov M.Y."/>
            <person name="Popov V.N."/>
        </authorList>
    </citation>
    <scope>NUCLEOTIDE SEQUENCE</scope>
    <source>
        <strain evidence="3">MO-1</strain>
    </source>
</reference>
<dbReference type="Gene3D" id="3.40.50.720">
    <property type="entry name" value="NAD(P)-binding Rossmann-like Domain"/>
    <property type="match status" value="1"/>
</dbReference>
<dbReference type="Gene3D" id="3.30.360.10">
    <property type="entry name" value="Dihydrodipicolinate Reductase, domain 2"/>
    <property type="match status" value="1"/>
</dbReference>
<dbReference type="PANTHER" id="PTHR43796">
    <property type="entry name" value="CARBOXYNORSPERMIDINE SYNTHASE"/>
    <property type="match status" value="1"/>
</dbReference>
<evidence type="ECO:0000259" key="1">
    <source>
        <dbReference type="Pfam" id="PF03435"/>
    </source>
</evidence>
<dbReference type="EMBL" id="LO017727">
    <property type="protein sequence ID" value="CRH07979.1"/>
    <property type="molecule type" value="Genomic_DNA"/>
</dbReference>
<gene>
    <name evidence="3" type="ORF">MAGMO_3851</name>
</gene>